<evidence type="ECO:0000256" key="2">
    <source>
        <dbReference type="ARBA" id="ARBA00022475"/>
    </source>
</evidence>
<evidence type="ECO:0000256" key="11">
    <source>
        <dbReference type="RuleBase" id="RU000688"/>
    </source>
</evidence>
<evidence type="ECO:0000313" key="15">
    <source>
        <dbReference type="EMBL" id="CAG5128118.1"/>
    </source>
</evidence>
<evidence type="ECO:0000256" key="13">
    <source>
        <dbReference type="SAM" id="Phobius"/>
    </source>
</evidence>
<evidence type="ECO:0000256" key="8">
    <source>
        <dbReference type="ARBA" id="ARBA00023170"/>
    </source>
</evidence>
<comment type="similarity">
    <text evidence="11">Belongs to the G-protein coupled receptor 1 family.</text>
</comment>
<feature type="transmembrane region" description="Helical" evidence="13">
    <location>
        <begin position="248"/>
        <end position="274"/>
    </location>
</feature>
<keyword evidence="8 11" id="KW-0675">Receptor</keyword>
<evidence type="ECO:0000256" key="6">
    <source>
        <dbReference type="ARBA" id="ARBA00023136"/>
    </source>
</evidence>
<dbReference type="AlphaFoldDB" id="A0A8S3ZJ15"/>
<dbReference type="PROSITE" id="PS50262">
    <property type="entry name" value="G_PROTEIN_RECEP_F1_2"/>
    <property type="match status" value="1"/>
</dbReference>
<sequence>MSSSLLHDHVFFSLTRTWLPPELYAIWEAYPWRLGEIFCYLRQSMLESSSYASVLTITAFTVERYLAICHPLLAHKISALSRAVKIIISIWVVSLLVALPYSIHTRIYNAVIIQKSQLAVPDSLICSIPSSDLNGFMYYMFQVSTFLFFVGPVTIISILYILIGIALRRSPLGRCSPDNKGSGMKNGPSSSSSSSSPHHHKQQQQPRRVVIRMLVAVTVAFIACWAPFHAQRLMVLYVVHWTPQLHIIQSHIFYISGVLYFVSSTVNPILYNVISKRYRAAFRQTIFPCCHTRMARGSTSTARPSDHFSRTQALVVLKNSSDSMRFVFRKHANDDALRDYETIPLNSTRRSTMMDDDDIVSIHPATASSASSCGSVHLMVKSSTIRNSYSAEYLHKEASSSVPCFQGSPCYFDNTTSADREHFCYVLHNKMAAEVINKAQKPRNCYACDINGHVSMKTEPAVGVYDSTKSSIVR</sequence>
<keyword evidence="3 11" id="KW-0812">Transmembrane</keyword>
<dbReference type="GO" id="GO:0005886">
    <property type="term" value="C:plasma membrane"/>
    <property type="evidence" value="ECO:0007669"/>
    <property type="project" value="UniProtKB-SubCell"/>
</dbReference>
<dbReference type="Gene3D" id="1.20.1070.10">
    <property type="entry name" value="Rhodopsin 7-helix transmembrane proteins"/>
    <property type="match status" value="1"/>
</dbReference>
<dbReference type="PRINTS" id="PR01565">
    <property type="entry name" value="NEUROMEDINUR"/>
</dbReference>
<evidence type="ECO:0000256" key="10">
    <source>
        <dbReference type="ARBA" id="ARBA00023224"/>
    </source>
</evidence>
<organism evidence="15 16">
    <name type="scientific">Candidula unifasciata</name>
    <dbReference type="NCBI Taxonomy" id="100452"/>
    <lineage>
        <taxon>Eukaryota</taxon>
        <taxon>Metazoa</taxon>
        <taxon>Spiralia</taxon>
        <taxon>Lophotrochozoa</taxon>
        <taxon>Mollusca</taxon>
        <taxon>Gastropoda</taxon>
        <taxon>Heterobranchia</taxon>
        <taxon>Euthyneura</taxon>
        <taxon>Panpulmonata</taxon>
        <taxon>Eupulmonata</taxon>
        <taxon>Stylommatophora</taxon>
        <taxon>Helicina</taxon>
        <taxon>Helicoidea</taxon>
        <taxon>Geomitridae</taxon>
        <taxon>Candidula</taxon>
    </lineage>
</organism>
<evidence type="ECO:0000256" key="1">
    <source>
        <dbReference type="ARBA" id="ARBA00004651"/>
    </source>
</evidence>
<evidence type="ECO:0000256" key="12">
    <source>
        <dbReference type="SAM" id="MobiDB-lite"/>
    </source>
</evidence>
<reference evidence="15" key="1">
    <citation type="submission" date="2021-04" db="EMBL/GenBank/DDBJ databases">
        <authorList>
            <consortium name="Molecular Ecology Group"/>
        </authorList>
    </citation>
    <scope>NUCLEOTIDE SEQUENCE</scope>
</reference>
<keyword evidence="2" id="KW-1003">Cell membrane</keyword>
<keyword evidence="6 13" id="KW-0472">Membrane</keyword>
<evidence type="ECO:0000256" key="3">
    <source>
        <dbReference type="ARBA" id="ARBA00022692"/>
    </source>
</evidence>
<feature type="transmembrane region" description="Helical" evidence="13">
    <location>
        <begin position="86"/>
        <end position="103"/>
    </location>
</feature>
<evidence type="ECO:0000256" key="9">
    <source>
        <dbReference type="ARBA" id="ARBA00023180"/>
    </source>
</evidence>
<dbReference type="InterPro" id="IPR000276">
    <property type="entry name" value="GPCR_Rhodpsn"/>
</dbReference>
<feature type="transmembrane region" description="Helical" evidence="13">
    <location>
        <begin position="209"/>
        <end position="228"/>
    </location>
</feature>
<dbReference type="OrthoDB" id="5962705at2759"/>
<protein>
    <recommendedName>
        <fullName evidence="14">G-protein coupled receptors family 1 profile domain-containing protein</fullName>
    </recommendedName>
</protein>
<dbReference type="GO" id="GO:0001607">
    <property type="term" value="F:neuromedin U receptor activity"/>
    <property type="evidence" value="ECO:0007669"/>
    <property type="project" value="InterPro"/>
</dbReference>
<comment type="caution">
    <text evidence="15">The sequence shown here is derived from an EMBL/GenBank/DDBJ whole genome shotgun (WGS) entry which is preliminary data.</text>
</comment>
<feature type="transmembrane region" description="Helical" evidence="13">
    <location>
        <begin position="139"/>
        <end position="167"/>
    </location>
</feature>
<name>A0A8S3ZJ15_9EUPU</name>
<feature type="region of interest" description="Disordered" evidence="12">
    <location>
        <begin position="177"/>
        <end position="206"/>
    </location>
</feature>
<dbReference type="PANTHER" id="PTHR24243">
    <property type="entry name" value="G-PROTEIN COUPLED RECEPTOR"/>
    <property type="match status" value="1"/>
</dbReference>
<feature type="domain" description="G-protein coupled receptors family 1 profile" evidence="14">
    <location>
        <begin position="1"/>
        <end position="271"/>
    </location>
</feature>
<evidence type="ECO:0000256" key="4">
    <source>
        <dbReference type="ARBA" id="ARBA00022989"/>
    </source>
</evidence>
<evidence type="ECO:0000256" key="5">
    <source>
        <dbReference type="ARBA" id="ARBA00023040"/>
    </source>
</evidence>
<dbReference type="PROSITE" id="PS00237">
    <property type="entry name" value="G_PROTEIN_RECEP_F1_1"/>
    <property type="match status" value="1"/>
</dbReference>
<dbReference type="PANTHER" id="PTHR24243:SF208">
    <property type="entry name" value="PYROKININ-1 RECEPTOR"/>
    <property type="match status" value="1"/>
</dbReference>
<dbReference type="PRINTS" id="PR00237">
    <property type="entry name" value="GPCRRHODOPSN"/>
</dbReference>
<keyword evidence="4 13" id="KW-1133">Transmembrane helix</keyword>
<keyword evidence="10 11" id="KW-0807">Transducer</keyword>
<dbReference type="Pfam" id="PF00001">
    <property type="entry name" value="7tm_1"/>
    <property type="match status" value="1"/>
</dbReference>
<dbReference type="InterPro" id="IPR017452">
    <property type="entry name" value="GPCR_Rhodpsn_7TM"/>
</dbReference>
<evidence type="ECO:0000259" key="14">
    <source>
        <dbReference type="PROSITE" id="PS50262"/>
    </source>
</evidence>
<comment type="subcellular location">
    <subcellularLocation>
        <location evidence="1">Cell membrane</location>
        <topology evidence="1">Multi-pass membrane protein</topology>
    </subcellularLocation>
</comment>
<dbReference type="SUPFAM" id="SSF81321">
    <property type="entry name" value="Family A G protein-coupled receptor-like"/>
    <property type="match status" value="1"/>
</dbReference>
<dbReference type="Proteomes" id="UP000678393">
    <property type="component" value="Unassembled WGS sequence"/>
</dbReference>
<dbReference type="InterPro" id="IPR005390">
    <property type="entry name" value="NeuromedU_rcpt"/>
</dbReference>
<accession>A0A8S3ZJ15</accession>
<evidence type="ECO:0000256" key="7">
    <source>
        <dbReference type="ARBA" id="ARBA00023157"/>
    </source>
</evidence>
<evidence type="ECO:0000313" key="16">
    <source>
        <dbReference type="Proteomes" id="UP000678393"/>
    </source>
</evidence>
<dbReference type="EMBL" id="CAJHNH020002932">
    <property type="protein sequence ID" value="CAG5128118.1"/>
    <property type="molecule type" value="Genomic_DNA"/>
</dbReference>
<gene>
    <name evidence="15" type="ORF">CUNI_LOCUS13676</name>
</gene>
<keyword evidence="16" id="KW-1185">Reference proteome</keyword>
<keyword evidence="9" id="KW-0325">Glycoprotein</keyword>
<proteinExistence type="inferred from homology"/>
<keyword evidence="5 11" id="KW-0297">G-protein coupled receptor</keyword>
<keyword evidence="7" id="KW-1015">Disulfide bond</keyword>